<dbReference type="AlphaFoldDB" id="A0A5N6YXH1"/>
<evidence type="ECO:0000256" key="1">
    <source>
        <dbReference type="SAM" id="MobiDB-lite"/>
    </source>
</evidence>
<evidence type="ECO:0000313" key="3">
    <source>
        <dbReference type="Proteomes" id="UP000327118"/>
    </source>
</evidence>
<dbReference type="Proteomes" id="UP000327118">
    <property type="component" value="Unassembled WGS sequence"/>
</dbReference>
<sequence>MRPSIVMASKVTSAPKGHATRIGASGAVGVAVALDTHAGGENVGFRGDSDGDARDESDNSEETHVWN</sequence>
<gene>
    <name evidence="2" type="ORF">BDV28DRAFT_139707</name>
</gene>
<feature type="compositionally biased region" description="Basic and acidic residues" evidence="1">
    <location>
        <begin position="47"/>
        <end position="67"/>
    </location>
</feature>
<name>A0A5N6YXH1_9EURO</name>
<proteinExistence type="predicted"/>
<reference evidence="3" key="1">
    <citation type="submission" date="2019-04" db="EMBL/GenBank/DDBJ databases">
        <title>Friends and foes A comparative genomics studyof 23 Aspergillus species from section Flavi.</title>
        <authorList>
            <consortium name="DOE Joint Genome Institute"/>
            <person name="Kjaerbolling I."/>
            <person name="Vesth T."/>
            <person name="Frisvad J.C."/>
            <person name="Nybo J.L."/>
            <person name="Theobald S."/>
            <person name="Kildgaard S."/>
            <person name="Isbrandt T."/>
            <person name="Kuo A."/>
            <person name="Sato A."/>
            <person name="Lyhne E.K."/>
            <person name="Kogle M.E."/>
            <person name="Wiebenga A."/>
            <person name="Kun R.S."/>
            <person name="Lubbers R.J."/>
            <person name="Makela M.R."/>
            <person name="Barry K."/>
            <person name="Chovatia M."/>
            <person name="Clum A."/>
            <person name="Daum C."/>
            <person name="Haridas S."/>
            <person name="He G."/>
            <person name="LaButti K."/>
            <person name="Lipzen A."/>
            <person name="Mondo S."/>
            <person name="Riley R."/>
            <person name="Salamov A."/>
            <person name="Simmons B.A."/>
            <person name="Magnuson J.K."/>
            <person name="Henrissat B."/>
            <person name="Mortensen U.H."/>
            <person name="Larsen T.O."/>
            <person name="Devries R.P."/>
            <person name="Grigoriev I.V."/>
            <person name="Machida M."/>
            <person name="Baker S.E."/>
            <person name="Andersen M.R."/>
        </authorList>
    </citation>
    <scope>NUCLEOTIDE SEQUENCE [LARGE SCALE GENOMIC DNA]</scope>
    <source>
        <strain evidence="3">CBS 553.77</strain>
    </source>
</reference>
<protein>
    <submittedName>
        <fullName evidence="2">Uncharacterized protein</fullName>
    </submittedName>
</protein>
<keyword evidence="3" id="KW-1185">Reference proteome</keyword>
<accession>A0A5N6YXH1</accession>
<organism evidence="2 3">
    <name type="scientific">Aspergillus coremiiformis</name>
    <dbReference type="NCBI Taxonomy" id="138285"/>
    <lineage>
        <taxon>Eukaryota</taxon>
        <taxon>Fungi</taxon>
        <taxon>Dikarya</taxon>
        <taxon>Ascomycota</taxon>
        <taxon>Pezizomycotina</taxon>
        <taxon>Eurotiomycetes</taxon>
        <taxon>Eurotiomycetidae</taxon>
        <taxon>Eurotiales</taxon>
        <taxon>Aspergillaceae</taxon>
        <taxon>Aspergillus</taxon>
        <taxon>Aspergillus subgen. Circumdati</taxon>
    </lineage>
</organism>
<dbReference type="EMBL" id="ML739245">
    <property type="protein sequence ID" value="KAE8350141.1"/>
    <property type="molecule type" value="Genomic_DNA"/>
</dbReference>
<feature type="region of interest" description="Disordered" evidence="1">
    <location>
        <begin position="38"/>
        <end position="67"/>
    </location>
</feature>
<evidence type="ECO:0000313" key="2">
    <source>
        <dbReference type="EMBL" id="KAE8350141.1"/>
    </source>
</evidence>